<comment type="function">
    <text evidence="3">Catalyzes a proton abstraction reaction that results in 2,5-elimination of pyruvate from 2-succinyl-5-enolpyruvyl-6-hydroxy-3-cyclohexene-1-carboxylate (SEPHCHC) and the formation of 2-succinyl-6-hydroxy-2,4-cyclohexadiene-1-carboxylate (SHCHC).</text>
</comment>
<evidence type="ECO:0000256" key="2">
    <source>
        <dbReference type="ARBA" id="ARBA00023239"/>
    </source>
</evidence>
<gene>
    <name evidence="3" type="primary">menH</name>
    <name evidence="5" type="ORF">SAMN05216216_11444</name>
</gene>
<dbReference type="InterPro" id="IPR029058">
    <property type="entry name" value="AB_hydrolase_fold"/>
</dbReference>
<dbReference type="GO" id="GO:0009234">
    <property type="term" value="P:menaquinone biosynthetic process"/>
    <property type="evidence" value="ECO:0007669"/>
    <property type="project" value="UniProtKB-UniRule"/>
</dbReference>
<evidence type="ECO:0000313" key="6">
    <source>
        <dbReference type="Proteomes" id="UP000199008"/>
    </source>
</evidence>
<dbReference type="AlphaFoldDB" id="A0A1G9FWZ2"/>
<organism evidence="5 6">
    <name type="scientific">Lacicoccus qingdaonensis</name>
    <dbReference type="NCBI Taxonomy" id="576118"/>
    <lineage>
        <taxon>Bacteria</taxon>
        <taxon>Bacillati</taxon>
        <taxon>Bacillota</taxon>
        <taxon>Bacilli</taxon>
        <taxon>Bacillales</taxon>
        <taxon>Salinicoccaceae</taxon>
        <taxon>Lacicoccus</taxon>
    </lineage>
</organism>
<comment type="subunit">
    <text evidence="3">Monomer.</text>
</comment>
<protein>
    <recommendedName>
        <fullName evidence="3">Putative 2-succinyl-6-hydroxy-2,4-cyclohexadiene-1-carboxylate synthase</fullName>
        <shortName evidence="3">SHCHC synthase</shortName>
        <ecNumber evidence="3">4.2.99.20</ecNumber>
    </recommendedName>
</protein>
<dbReference type="PRINTS" id="PR00111">
    <property type="entry name" value="ABHYDROLASE"/>
</dbReference>
<dbReference type="HAMAP" id="MF_01660">
    <property type="entry name" value="MenH"/>
    <property type="match status" value="1"/>
</dbReference>
<sequence length="257" mass="29231">MHFYFEDDNHSETVLLLHGFMSDLESMKSIGENLSDEYNLLYVDLPGFGGSGSVRHDYDMEDVSHGISEILDSLHLDKVHVIGYSMGGRTALSFGVLYPEKVHSLILESASPGLADKEEKAQRLEIDRKRARKITEDYQKFLDDWEGMGLFKSQQHLSEEVFKAQRSMRERQQPKEVADSLLKYGTGVQPSYWSRLENLKMPVLLITGSDDRKFVAVNKKMAESIEKVRLETVGGAGHNIHLESAEKFDTIITEFLK</sequence>
<keyword evidence="1 3" id="KW-0474">Menaquinone biosynthesis</keyword>
<comment type="pathway">
    <text evidence="3">Quinol/quinone metabolism; 1,4-dihydroxy-2-naphthoate biosynthesis; 1,4-dihydroxy-2-naphthoate from chorismate: step 3/7.</text>
</comment>
<proteinExistence type="inferred from homology"/>
<dbReference type="PANTHER" id="PTHR42916">
    <property type="entry name" value="2-SUCCINYL-5-ENOLPYRUVYL-6-HYDROXY-3-CYCLOHEXENE-1-CARBOXYLATE SYNTHASE"/>
    <property type="match status" value="1"/>
</dbReference>
<dbReference type="PANTHER" id="PTHR42916:SF1">
    <property type="entry name" value="PROTEIN PHYLLO, CHLOROPLASTIC"/>
    <property type="match status" value="1"/>
</dbReference>
<name>A0A1G9FWZ2_9BACL</name>
<dbReference type="EC" id="4.2.99.20" evidence="3"/>
<evidence type="ECO:0000259" key="4">
    <source>
        <dbReference type="Pfam" id="PF00561"/>
    </source>
</evidence>
<dbReference type="EMBL" id="FNFY01000014">
    <property type="protein sequence ID" value="SDK92868.1"/>
    <property type="molecule type" value="Genomic_DNA"/>
</dbReference>
<dbReference type="UniPathway" id="UPA00079"/>
<accession>A0A1G9FWZ2</accession>
<dbReference type="Gene3D" id="3.40.50.1820">
    <property type="entry name" value="alpha/beta hydrolase"/>
    <property type="match status" value="1"/>
</dbReference>
<dbReference type="Proteomes" id="UP000199008">
    <property type="component" value="Unassembled WGS sequence"/>
</dbReference>
<comment type="pathway">
    <text evidence="3">Quinol/quinone metabolism; menaquinone biosynthesis.</text>
</comment>
<feature type="domain" description="AB hydrolase-1" evidence="4">
    <location>
        <begin position="13"/>
        <end position="244"/>
    </location>
</feature>
<reference evidence="6" key="1">
    <citation type="submission" date="2016-10" db="EMBL/GenBank/DDBJ databases">
        <authorList>
            <person name="Varghese N."/>
            <person name="Submissions S."/>
        </authorList>
    </citation>
    <scope>NUCLEOTIDE SEQUENCE [LARGE SCALE GENOMIC DNA]</scope>
    <source>
        <strain evidence="6">CGMCC 1.8895</strain>
    </source>
</reference>
<evidence type="ECO:0000256" key="1">
    <source>
        <dbReference type="ARBA" id="ARBA00022428"/>
    </source>
</evidence>
<dbReference type="SUPFAM" id="SSF53474">
    <property type="entry name" value="alpha/beta-Hydrolases"/>
    <property type="match status" value="1"/>
</dbReference>
<dbReference type="NCBIfam" id="TIGR03695">
    <property type="entry name" value="menH_SHCHC"/>
    <property type="match status" value="1"/>
</dbReference>
<keyword evidence="2 3" id="KW-0456">Lyase</keyword>
<keyword evidence="6" id="KW-1185">Reference proteome</keyword>
<comment type="catalytic activity">
    <reaction evidence="3">
        <text>5-enolpyruvoyl-6-hydroxy-2-succinyl-cyclohex-3-ene-1-carboxylate = (1R,6R)-6-hydroxy-2-succinyl-cyclohexa-2,4-diene-1-carboxylate + pyruvate</text>
        <dbReference type="Rhea" id="RHEA:25597"/>
        <dbReference type="ChEBI" id="CHEBI:15361"/>
        <dbReference type="ChEBI" id="CHEBI:58689"/>
        <dbReference type="ChEBI" id="CHEBI:58818"/>
        <dbReference type="EC" id="4.2.99.20"/>
    </reaction>
</comment>
<comment type="similarity">
    <text evidence="3">Belongs to the AB hydrolase superfamily. MenH family.</text>
</comment>
<dbReference type="STRING" id="576118.SAMN05216216_11444"/>
<dbReference type="InterPro" id="IPR000073">
    <property type="entry name" value="AB_hydrolase_1"/>
</dbReference>
<dbReference type="UniPathway" id="UPA01057">
    <property type="reaction ID" value="UER00900"/>
</dbReference>
<dbReference type="GO" id="GO:0070205">
    <property type="term" value="F:2-succinyl-6-hydroxy-2,4-cyclohexadiene-1-carboxylate synthase activity"/>
    <property type="evidence" value="ECO:0007669"/>
    <property type="project" value="UniProtKB-UniRule"/>
</dbReference>
<dbReference type="InterPro" id="IPR022485">
    <property type="entry name" value="SHCHC_synthase_MenH"/>
</dbReference>
<evidence type="ECO:0000313" key="5">
    <source>
        <dbReference type="EMBL" id="SDK92868.1"/>
    </source>
</evidence>
<evidence type="ECO:0000256" key="3">
    <source>
        <dbReference type="HAMAP-Rule" id="MF_01660"/>
    </source>
</evidence>
<dbReference type="Pfam" id="PF00561">
    <property type="entry name" value="Abhydrolase_1"/>
    <property type="match status" value="1"/>
</dbReference>